<accession>A0ABN2SKC6</accession>
<proteinExistence type="predicted"/>
<dbReference type="InterPro" id="IPR029063">
    <property type="entry name" value="SAM-dependent_MTases_sf"/>
</dbReference>
<evidence type="ECO:0000313" key="2">
    <source>
        <dbReference type="EMBL" id="GAA1988166.1"/>
    </source>
</evidence>
<dbReference type="Gene3D" id="3.40.50.150">
    <property type="entry name" value="Vaccinia Virus protein VP39"/>
    <property type="match status" value="1"/>
</dbReference>
<dbReference type="InterPro" id="IPR041698">
    <property type="entry name" value="Methyltransf_25"/>
</dbReference>
<dbReference type="CDD" id="cd02440">
    <property type="entry name" value="AdoMet_MTases"/>
    <property type="match status" value="1"/>
</dbReference>
<sequence>MTHAGVDYWNSYFRELRQAGDDLDWGEEWVAPFIAPLSDHDVRRLLELGCGSGNDAMRIAQHDIAVTAVDLSTEAIGWARERYGSMVDFMAMDISGGLPFVGDEFDAVMSNVALHMFGDEVTRAIFAEVRRVTRPGGLFLFHVNAVEDRQLREARRPVARELEENYVLEQSGQTVRFFSQAYLRELLSDWADVELALVEILDPDTGQAFKRVWRGIARR</sequence>
<comment type="caution">
    <text evidence="2">The sequence shown here is derived from an EMBL/GenBank/DDBJ whole genome shotgun (WGS) entry which is preliminary data.</text>
</comment>
<protein>
    <recommendedName>
        <fullName evidence="1">Methyltransferase domain-containing protein</fullName>
    </recommendedName>
</protein>
<dbReference type="EMBL" id="BAAAQM010000040">
    <property type="protein sequence ID" value="GAA1988166.1"/>
    <property type="molecule type" value="Genomic_DNA"/>
</dbReference>
<keyword evidence="3" id="KW-1185">Reference proteome</keyword>
<gene>
    <name evidence="2" type="ORF">GCM10009838_58720</name>
</gene>
<dbReference type="Proteomes" id="UP001499854">
    <property type="component" value="Unassembled WGS sequence"/>
</dbReference>
<dbReference type="SUPFAM" id="SSF53335">
    <property type="entry name" value="S-adenosyl-L-methionine-dependent methyltransferases"/>
    <property type="match status" value="1"/>
</dbReference>
<dbReference type="RefSeq" id="WP_344660386.1">
    <property type="nucleotide sequence ID" value="NZ_BAAAQM010000040.1"/>
</dbReference>
<evidence type="ECO:0000313" key="3">
    <source>
        <dbReference type="Proteomes" id="UP001499854"/>
    </source>
</evidence>
<feature type="domain" description="Methyltransferase" evidence="1">
    <location>
        <begin position="46"/>
        <end position="137"/>
    </location>
</feature>
<dbReference type="InterPro" id="IPR050723">
    <property type="entry name" value="CFA/CMAS"/>
</dbReference>
<name>A0ABN2SKC6_9ACTN</name>
<dbReference type="PANTHER" id="PTHR43667">
    <property type="entry name" value="CYCLOPROPANE-FATTY-ACYL-PHOSPHOLIPID SYNTHASE"/>
    <property type="match status" value="1"/>
</dbReference>
<organism evidence="2 3">
    <name type="scientific">Catenulispora subtropica</name>
    <dbReference type="NCBI Taxonomy" id="450798"/>
    <lineage>
        <taxon>Bacteria</taxon>
        <taxon>Bacillati</taxon>
        <taxon>Actinomycetota</taxon>
        <taxon>Actinomycetes</taxon>
        <taxon>Catenulisporales</taxon>
        <taxon>Catenulisporaceae</taxon>
        <taxon>Catenulispora</taxon>
    </lineage>
</organism>
<reference evidence="2 3" key="1">
    <citation type="journal article" date="2019" name="Int. J. Syst. Evol. Microbiol.">
        <title>The Global Catalogue of Microorganisms (GCM) 10K type strain sequencing project: providing services to taxonomists for standard genome sequencing and annotation.</title>
        <authorList>
            <consortium name="The Broad Institute Genomics Platform"/>
            <consortium name="The Broad Institute Genome Sequencing Center for Infectious Disease"/>
            <person name="Wu L."/>
            <person name="Ma J."/>
        </authorList>
    </citation>
    <scope>NUCLEOTIDE SEQUENCE [LARGE SCALE GENOMIC DNA]</scope>
    <source>
        <strain evidence="2 3">JCM 16013</strain>
    </source>
</reference>
<dbReference type="Pfam" id="PF13649">
    <property type="entry name" value="Methyltransf_25"/>
    <property type="match status" value="1"/>
</dbReference>
<evidence type="ECO:0000259" key="1">
    <source>
        <dbReference type="Pfam" id="PF13649"/>
    </source>
</evidence>
<dbReference type="PANTHER" id="PTHR43667:SF2">
    <property type="entry name" value="FATTY ACID C-METHYL TRANSFERASE"/>
    <property type="match status" value="1"/>
</dbReference>